<reference evidence="2" key="1">
    <citation type="journal article" date="2014" name="Front. Microbiol.">
        <title>High frequency of phylogenetically diverse reductive dehalogenase-homologous genes in deep subseafloor sedimentary metagenomes.</title>
        <authorList>
            <person name="Kawai M."/>
            <person name="Futagami T."/>
            <person name="Toyoda A."/>
            <person name="Takaki Y."/>
            <person name="Nishi S."/>
            <person name="Hori S."/>
            <person name="Arai W."/>
            <person name="Tsubouchi T."/>
            <person name="Morono Y."/>
            <person name="Uchiyama I."/>
            <person name="Ito T."/>
            <person name="Fujiyama A."/>
            <person name="Inagaki F."/>
            <person name="Takami H."/>
        </authorList>
    </citation>
    <scope>NUCLEOTIDE SEQUENCE</scope>
    <source>
        <strain evidence="2">Expedition CK06-06</strain>
    </source>
</reference>
<name>X0XU24_9ZZZZ</name>
<feature type="non-terminal residue" evidence="2">
    <location>
        <position position="229"/>
    </location>
</feature>
<dbReference type="SMART" id="SM00065">
    <property type="entry name" value="GAF"/>
    <property type="match status" value="1"/>
</dbReference>
<gene>
    <name evidence="2" type="ORF">S01H1_78582</name>
</gene>
<organism evidence="2">
    <name type="scientific">marine sediment metagenome</name>
    <dbReference type="NCBI Taxonomy" id="412755"/>
    <lineage>
        <taxon>unclassified sequences</taxon>
        <taxon>metagenomes</taxon>
        <taxon>ecological metagenomes</taxon>
    </lineage>
</organism>
<sequence>AFVECATPALALMMERELSASRAARQREQMTALANAAELLTHSERMEAVLEDLATAISRSSGFELVSIDVYDVRAERFTMSALNHAPQVNTSLGQAWRAQAQGTTYPRAVLKLAMRSREPLLLSDLQNDERIPAYGREFFKSAHIFSGAQFSLTFHDEFLGTLRVASQRPRSFSPQEVDVLEGFAAQLAVALKAVRMYQALAESEEQLRQYSQELQGGMEIQHRLARTD</sequence>
<protein>
    <recommendedName>
        <fullName evidence="1">GAF domain-containing protein</fullName>
    </recommendedName>
</protein>
<dbReference type="Pfam" id="PF01590">
    <property type="entry name" value="GAF"/>
    <property type="match status" value="1"/>
</dbReference>
<evidence type="ECO:0000259" key="1">
    <source>
        <dbReference type="SMART" id="SM00065"/>
    </source>
</evidence>
<dbReference type="Gene3D" id="3.30.450.40">
    <property type="match status" value="1"/>
</dbReference>
<dbReference type="EMBL" id="BARS01052897">
    <property type="protein sequence ID" value="GAG46780.1"/>
    <property type="molecule type" value="Genomic_DNA"/>
</dbReference>
<proteinExistence type="predicted"/>
<accession>X0XU24</accession>
<dbReference type="InterPro" id="IPR003018">
    <property type="entry name" value="GAF"/>
</dbReference>
<dbReference type="InterPro" id="IPR029016">
    <property type="entry name" value="GAF-like_dom_sf"/>
</dbReference>
<feature type="domain" description="GAF" evidence="1">
    <location>
        <begin position="45"/>
        <end position="202"/>
    </location>
</feature>
<feature type="non-terminal residue" evidence="2">
    <location>
        <position position="1"/>
    </location>
</feature>
<comment type="caution">
    <text evidence="2">The sequence shown here is derived from an EMBL/GenBank/DDBJ whole genome shotgun (WGS) entry which is preliminary data.</text>
</comment>
<dbReference type="SUPFAM" id="SSF55781">
    <property type="entry name" value="GAF domain-like"/>
    <property type="match status" value="1"/>
</dbReference>
<evidence type="ECO:0000313" key="2">
    <source>
        <dbReference type="EMBL" id="GAG46780.1"/>
    </source>
</evidence>
<dbReference type="AlphaFoldDB" id="X0XU24"/>